<dbReference type="InterPro" id="IPR051182">
    <property type="entry name" value="Euk_NMN_adenylyltrnsfrase"/>
</dbReference>
<evidence type="ECO:0000313" key="18">
    <source>
        <dbReference type="EMBL" id="ACO10474.1"/>
    </source>
</evidence>
<name>C1BN71_CALRO</name>
<evidence type="ECO:0000256" key="4">
    <source>
        <dbReference type="ARBA" id="ARBA00005019"/>
    </source>
</evidence>
<dbReference type="SUPFAM" id="SSF52374">
    <property type="entry name" value="Nucleotidylyl transferase"/>
    <property type="match status" value="1"/>
</dbReference>
<evidence type="ECO:0000256" key="16">
    <source>
        <dbReference type="RuleBase" id="RU362021"/>
    </source>
</evidence>
<dbReference type="CDD" id="cd09286">
    <property type="entry name" value="NMNAT_Eukarya"/>
    <property type="match status" value="1"/>
</dbReference>
<dbReference type="GO" id="GO:0009435">
    <property type="term" value="P:NAD+ biosynthetic process"/>
    <property type="evidence" value="ECO:0007669"/>
    <property type="project" value="UniProtKB-UniPathway"/>
</dbReference>
<evidence type="ECO:0000256" key="13">
    <source>
        <dbReference type="ARBA" id="ARBA00023128"/>
    </source>
</evidence>
<evidence type="ECO:0000256" key="2">
    <source>
        <dbReference type="ARBA" id="ARBA00004173"/>
    </source>
</evidence>
<dbReference type="InterPro" id="IPR045094">
    <property type="entry name" value="NMNAT_euk"/>
</dbReference>
<comment type="catalytic activity">
    <reaction evidence="16">
        <text>beta-nicotinamide D-ribonucleotide + ATP + H(+) = diphosphate + NAD(+)</text>
        <dbReference type="Rhea" id="RHEA:21360"/>
        <dbReference type="ChEBI" id="CHEBI:14649"/>
        <dbReference type="ChEBI" id="CHEBI:15378"/>
        <dbReference type="ChEBI" id="CHEBI:30616"/>
        <dbReference type="ChEBI" id="CHEBI:33019"/>
        <dbReference type="ChEBI" id="CHEBI:57540"/>
        <dbReference type="EC" id="2.7.7.1"/>
    </reaction>
</comment>
<dbReference type="GO" id="GO:0005759">
    <property type="term" value="C:mitochondrial matrix"/>
    <property type="evidence" value="ECO:0007669"/>
    <property type="project" value="UniProtKB-ARBA"/>
</dbReference>
<dbReference type="AlphaFoldDB" id="C1BN71"/>
<feature type="domain" description="Cytidyltransferase-like" evidence="17">
    <location>
        <begin position="10"/>
        <end position="207"/>
    </location>
</feature>
<evidence type="ECO:0000256" key="1">
    <source>
        <dbReference type="ARBA" id="ARBA00001946"/>
    </source>
</evidence>
<reference evidence="18" key="1">
    <citation type="submission" date="2009-03" db="EMBL/GenBank/DDBJ databases">
        <title>Caligus rogercresseyi ESTs and full-length cDNAs.</title>
        <authorList>
            <person name="Yasuike M."/>
            <person name="von Schalburg K."/>
            <person name="Cooper G."/>
            <person name="Leong J."/>
            <person name="Jones S.R.M."/>
            <person name="Koop B.F."/>
        </authorList>
    </citation>
    <scope>NUCLEOTIDE SEQUENCE</scope>
    <source>
        <tissue evidence="18">Whole tissue</tissue>
    </source>
</reference>
<accession>C1BN71</accession>
<sequence>MSKMNILLFAAGSYNPPTHMHLRMFEIAKDFLHSSGRFHVLGGIVSPVHDDYKKESLSEANAAHRRAMLNLCLKEHPFVKLSRFETEQGSWTRLRKVLEEHHNLLSTSQTTQECLPWAPEGFNPQEPFKILFLCGADLLESFSVPGLWTDEDMEVIVKDFGLVVISREGADPQKFIYKSDMLTKNKSNIHIVTEWITNDISSTKVRRALRRHESVKYLIPDEVIEYISKQGLYGTHQT</sequence>
<dbReference type="InterPro" id="IPR005248">
    <property type="entry name" value="NadD/NMNAT"/>
</dbReference>
<evidence type="ECO:0000259" key="17">
    <source>
        <dbReference type="Pfam" id="PF01467"/>
    </source>
</evidence>
<comment type="similarity">
    <text evidence="5 16">Belongs to the eukaryotic NMN adenylyltransferase family.</text>
</comment>
<dbReference type="EC" id="2.7.7.18" evidence="16"/>
<keyword evidence="12 16" id="KW-0520">NAD</keyword>
<dbReference type="EMBL" id="BT076050">
    <property type="protein sequence ID" value="ACO10474.1"/>
    <property type="molecule type" value="mRNA"/>
</dbReference>
<dbReference type="Gene3D" id="3.40.50.620">
    <property type="entry name" value="HUPs"/>
    <property type="match status" value="1"/>
</dbReference>
<dbReference type="GO" id="GO:0005524">
    <property type="term" value="F:ATP binding"/>
    <property type="evidence" value="ECO:0007669"/>
    <property type="project" value="UniProtKB-KW"/>
</dbReference>
<evidence type="ECO:0000256" key="8">
    <source>
        <dbReference type="ARBA" id="ARBA00022679"/>
    </source>
</evidence>
<protein>
    <recommendedName>
        <fullName evidence="16">Nicotinamide-nucleotide adenylyltransferase</fullName>
        <ecNumber evidence="16">2.7.7.1</ecNumber>
        <ecNumber evidence="16">2.7.7.18</ecNumber>
    </recommendedName>
</protein>
<keyword evidence="11 16" id="KW-0067">ATP-binding</keyword>
<evidence type="ECO:0000256" key="11">
    <source>
        <dbReference type="ARBA" id="ARBA00022840"/>
    </source>
</evidence>
<dbReference type="NCBIfam" id="TIGR00482">
    <property type="entry name" value="nicotinate (nicotinamide) nucleotide adenylyltransferase"/>
    <property type="match status" value="1"/>
</dbReference>
<dbReference type="EC" id="2.7.7.1" evidence="16"/>
<dbReference type="InterPro" id="IPR014729">
    <property type="entry name" value="Rossmann-like_a/b/a_fold"/>
</dbReference>
<gene>
    <name evidence="18" type="primary">NMNA1</name>
</gene>
<dbReference type="UniPathway" id="UPA00253">
    <property type="reaction ID" value="UER00332"/>
</dbReference>
<comment type="pathway">
    <text evidence="4">Cofactor biosynthesis; NAD(+) biosynthesis; deamido-NAD(+) from nicotinate D-ribonucleotide: step 1/1.</text>
</comment>
<dbReference type="PANTHER" id="PTHR12039">
    <property type="entry name" value="NICOTINAMIDE MONONUCLEOTIDE ADENYLYLTRANSFERASE"/>
    <property type="match status" value="1"/>
</dbReference>
<evidence type="ECO:0000256" key="5">
    <source>
        <dbReference type="ARBA" id="ARBA00007064"/>
    </source>
</evidence>
<keyword evidence="9 16" id="KW-0548">Nucleotidyltransferase</keyword>
<evidence type="ECO:0000256" key="3">
    <source>
        <dbReference type="ARBA" id="ARBA00004658"/>
    </source>
</evidence>
<keyword evidence="10 16" id="KW-0547">Nucleotide-binding</keyword>
<comment type="pathway">
    <text evidence="3 16">Cofactor biosynthesis; NAD(+) biosynthesis; NAD(+) from nicotinamide D-ribonucleotide: step 1/1.</text>
</comment>
<keyword evidence="7 16" id="KW-0662">Pyridine nucleotide biosynthesis</keyword>
<evidence type="ECO:0000256" key="7">
    <source>
        <dbReference type="ARBA" id="ARBA00022642"/>
    </source>
</evidence>
<evidence type="ECO:0000256" key="15">
    <source>
        <dbReference type="ARBA" id="ARBA00093425"/>
    </source>
</evidence>
<comment type="cofactor">
    <cofactor evidence="1">
        <name>Mg(2+)</name>
        <dbReference type="ChEBI" id="CHEBI:18420"/>
    </cofactor>
</comment>
<dbReference type="PANTHER" id="PTHR12039:SF0">
    <property type="entry name" value="NICOTINAMIDE-NUCLEOTIDE ADENYLYLTRANSFERASE"/>
    <property type="match status" value="1"/>
</dbReference>
<dbReference type="Pfam" id="PF01467">
    <property type="entry name" value="CTP_transf_like"/>
    <property type="match status" value="1"/>
</dbReference>
<evidence type="ECO:0000256" key="9">
    <source>
        <dbReference type="ARBA" id="ARBA00022695"/>
    </source>
</evidence>
<comment type="subcellular location">
    <subcellularLocation>
        <location evidence="2">Mitochondrion</location>
    </subcellularLocation>
</comment>
<evidence type="ECO:0000256" key="10">
    <source>
        <dbReference type="ARBA" id="ARBA00022741"/>
    </source>
</evidence>
<comment type="catalytic activity">
    <reaction evidence="14 16">
        <text>nicotinate beta-D-ribonucleotide + ATP + H(+) = deamido-NAD(+) + diphosphate</text>
        <dbReference type="Rhea" id="RHEA:22860"/>
        <dbReference type="ChEBI" id="CHEBI:15378"/>
        <dbReference type="ChEBI" id="CHEBI:30616"/>
        <dbReference type="ChEBI" id="CHEBI:33019"/>
        <dbReference type="ChEBI" id="CHEBI:57502"/>
        <dbReference type="ChEBI" id="CHEBI:58437"/>
        <dbReference type="EC" id="2.7.7.18"/>
    </reaction>
</comment>
<proteinExistence type="evidence at transcript level"/>
<keyword evidence="8 16" id="KW-0808">Transferase</keyword>
<dbReference type="GO" id="GO:0000309">
    <property type="term" value="F:nicotinamide-nucleotide adenylyltransferase activity"/>
    <property type="evidence" value="ECO:0007669"/>
    <property type="project" value="UniProtKB-EC"/>
</dbReference>
<comment type="function">
    <text evidence="15">Catalyzes the formation of NAD(+) from nicotinamide mononucleotide (NMN) and ATP. Can also use the deamidated form; nicotinic acid mononucleotide (NaMN) as substrate with the same efficiency. Can use triazofurin monophosphate (TrMP) as substrate. Can also use GTP and ITP as nucleotide donors. Also catalyzes the reverse reaction, i.e. the pyrophosphorolytic cleavage of NAD(+). For the pyrophosphorolytic activity, can use NAD(+), NADH, NaAD, nicotinic acid adenine dinucleotide phosphate (NHD), nicotinamide guanine dinucleotide (NGD) as substrates. Fails to cleave phosphorylated dinucleotides NADP(+), NADPH and NaADP(+). Protects against axonal degeneration following injury. May be involved in the maintenance of axonal integrity. Also functions as a stress-response chaperone protein that prevents toxic aggregation of proteins; this function may be independent of its NAD(+) synthesis activity.</text>
</comment>
<organism evidence="18">
    <name type="scientific">Caligus rogercresseyi</name>
    <name type="common">Sea louse</name>
    <dbReference type="NCBI Taxonomy" id="217165"/>
    <lineage>
        <taxon>Eukaryota</taxon>
        <taxon>Metazoa</taxon>
        <taxon>Ecdysozoa</taxon>
        <taxon>Arthropoda</taxon>
        <taxon>Crustacea</taxon>
        <taxon>Multicrustacea</taxon>
        <taxon>Hexanauplia</taxon>
        <taxon>Copepoda</taxon>
        <taxon>Siphonostomatoida</taxon>
        <taxon>Caligidae</taxon>
        <taxon>Caligus</taxon>
    </lineage>
</organism>
<evidence type="ECO:0000256" key="14">
    <source>
        <dbReference type="ARBA" id="ARBA00048721"/>
    </source>
</evidence>
<keyword evidence="13" id="KW-0496">Mitochondrion</keyword>
<dbReference type="FunFam" id="3.40.50.620:FF:000221">
    <property type="entry name" value="Nicotinamide/nicotinic acid mononucleotide adenylyltransferase 3"/>
    <property type="match status" value="1"/>
</dbReference>
<comment type="subunit">
    <text evidence="6">Homotetramer.</text>
</comment>
<dbReference type="InterPro" id="IPR004821">
    <property type="entry name" value="Cyt_trans-like"/>
</dbReference>
<dbReference type="GO" id="GO:0004515">
    <property type="term" value="F:nicotinate-nucleotide adenylyltransferase activity"/>
    <property type="evidence" value="ECO:0007669"/>
    <property type="project" value="UniProtKB-EC"/>
</dbReference>
<evidence type="ECO:0000256" key="6">
    <source>
        <dbReference type="ARBA" id="ARBA00011881"/>
    </source>
</evidence>
<evidence type="ECO:0000256" key="12">
    <source>
        <dbReference type="ARBA" id="ARBA00023027"/>
    </source>
</evidence>